<dbReference type="RefSeq" id="WP_148920585.1">
    <property type="nucleotide sequence ID" value="NZ_VTAV01000016.1"/>
</dbReference>
<keyword evidence="2" id="KW-1185">Reference proteome</keyword>
<gene>
    <name evidence="1" type="ORF">FXV77_17775</name>
</gene>
<organism evidence="1 2">
    <name type="scientific">Sphingobacterium phlebotomi</name>
    <dbReference type="NCBI Taxonomy" id="2605433"/>
    <lineage>
        <taxon>Bacteria</taxon>
        <taxon>Pseudomonadati</taxon>
        <taxon>Bacteroidota</taxon>
        <taxon>Sphingobacteriia</taxon>
        <taxon>Sphingobacteriales</taxon>
        <taxon>Sphingobacteriaceae</taxon>
        <taxon>Sphingobacterium</taxon>
    </lineage>
</organism>
<proteinExistence type="predicted"/>
<dbReference type="AlphaFoldDB" id="A0A5D4GYE1"/>
<dbReference type="Proteomes" id="UP000322362">
    <property type="component" value="Unassembled WGS sequence"/>
</dbReference>
<evidence type="ECO:0000313" key="2">
    <source>
        <dbReference type="Proteomes" id="UP000322362"/>
    </source>
</evidence>
<accession>A0A5D4GYE1</accession>
<reference evidence="1 2" key="1">
    <citation type="submission" date="2019-08" db="EMBL/GenBank/DDBJ databases">
        <title>Phlebobacter frassis gen. nov. sp. nov., a new member of family Sphingobacteriaceae isolated from sand fly rearing media.</title>
        <authorList>
            <person name="Kakumanu M.L."/>
            <person name="Marayati B.F."/>
            <person name="Wada-Katsumata A."/>
            <person name="Wasserberg G."/>
            <person name="Schal C."/>
            <person name="Apperson C.S."/>
            <person name="Ponnusamy L."/>
        </authorList>
    </citation>
    <scope>NUCLEOTIDE SEQUENCE [LARGE SCALE GENOMIC DNA]</scope>
    <source>
        <strain evidence="1 2">SSI9</strain>
    </source>
</reference>
<sequence length="157" mass="18861">MIWAEERLEVFDKHWPIKLFINKKASYIEDGIIHCYVKGSRISPAERIRIKEELLQQFVLRHVGQWEERLDLLIPHITFRRNRKKPYIVQRSKERICFDKELYTLSSEAVAYCVFNAVANYGVLGESIRRKLIEKHFSIWKTLEKITLYAYPTHDNH</sequence>
<comment type="caution">
    <text evidence="1">The sequence shown here is derived from an EMBL/GenBank/DDBJ whole genome shotgun (WGS) entry which is preliminary data.</text>
</comment>
<protein>
    <submittedName>
        <fullName evidence="1">Uncharacterized protein</fullName>
    </submittedName>
</protein>
<evidence type="ECO:0000313" key="1">
    <source>
        <dbReference type="EMBL" id="TYR33307.1"/>
    </source>
</evidence>
<name>A0A5D4GYE1_9SPHI</name>
<dbReference type="EMBL" id="VTAV01000016">
    <property type="protein sequence ID" value="TYR33307.1"/>
    <property type="molecule type" value="Genomic_DNA"/>
</dbReference>